<feature type="coiled-coil region" evidence="1">
    <location>
        <begin position="198"/>
        <end position="239"/>
    </location>
</feature>
<dbReference type="FunCoup" id="G8ZVP6">
    <property type="interactions" value="89"/>
</dbReference>
<proteinExistence type="predicted"/>
<dbReference type="AlphaFoldDB" id="G8ZVP6"/>
<dbReference type="GeneID" id="11504091"/>
<organism evidence="3 4">
    <name type="scientific">Torulaspora delbrueckii</name>
    <name type="common">Yeast</name>
    <name type="synonym">Candida colliculosa</name>
    <dbReference type="NCBI Taxonomy" id="4950"/>
    <lineage>
        <taxon>Eukaryota</taxon>
        <taxon>Fungi</taxon>
        <taxon>Dikarya</taxon>
        <taxon>Ascomycota</taxon>
        <taxon>Saccharomycotina</taxon>
        <taxon>Saccharomycetes</taxon>
        <taxon>Saccharomycetales</taxon>
        <taxon>Saccharomycetaceae</taxon>
        <taxon>Torulaspora</taxon>
    </lineage>
</organism>
<dbReference type="EMBL" id="HE616746">
    <property type="protein sequence ID" value="CCE92690.1"/>
    <property type="molecule type" value="Genomic_DNA"/>
</dbReference>
<gene>
    <name evidence="3" type="primary">TDEL0E04470</name>
    <name evidence="3" type="ORF">TDEL_0E04470</name>
</gene>
<reference evidence="3 4" key="1">
    <citation type="journal article" date="2011" name="Proc. Natl. Acad. Sci. U.S.A.">
        <title>Evolutionary erosion of yeast sex chromosomes by mating-type switching accidents.</title>
        <authorList>
            <person name="Gordon J.L."/>
            <person name="Armisen D."/>
            <person name="Proux-Wera E."/>
            <person name="Oheigeartaigh S.S."/>
            <person name="Byrne K.P."/>
            <person name="Wolfe K.H."/>
        </authorList>
    </citation>
    <scope>NUCLEOTIDE SEQUENCE [LARGE SCALE GENOMIC DNA]</scope>
    <source>
        <strain evidence="4">ATCC 10662 / CBS 1146 / NBRC 0425 / NCYC 2629 / NRRL Y-866</strain>
    </source>
</reference>
<evidence type="ECO:0000256" key="1">
    <source>
        <dbReference type="SAM" id="Coils"/>
    </source>
</evidence>
<dbReference type="GO" id="GO:0000817">
    <property type="term" value="C:COMA complex"/>
    <property type="evidence" value="ECO:0007669"/>
    <property type="project" value="EnsemblFungi"/>
</dbReference>
<name>G8ZVP6_TORDE</name>
<feature type="region of interest" description="Disordered" evidence="2">
    <location>
        <begin position="1"/>
        <end position="26"/>
    </location>
</feature>
<dbReference type="OrthoDB" id="4068255at2759"/>
<sequence>MTDEELSGLESELSSEENSIEIQDSGALRLDTPETVAVPKKQLFYQGEEDSIHNLPTVVSPIRKRVRFNRQQNSEFDSEGDSPLHPWEFKRVIRREFKHKLPNNYQIKRWKRPSKVMVDSVVQLLETNAESALQQVLEKYSAQLLNIDPHRPVDKVFRQKQSIMNDIISKIKTQLKKSRFPARISDRDLEIEYIVSKRKFIQKRYAEELSNAERLEGELLREQKLLDEVRQSCETMKENNRTRLTEGLIGNNLHPSLNKAMENAYGLITNSSKDRSMSQFERDIADFNLKTPTENIQSGTLPDDQKTINLLPALHECRRISRELQQNITRFESPQLKLINDELLSRKPEK</sequence>
<feature type="compositionally biased region" description="Acidic residues" evidence="2">
    <location>
        <begin position="1"/>
        <end position="19"/>
    </location>
</feature>
<keyword evidence="1" id="KW-0175">Coiled coil</keyword>
<evidence type="ECO:0000313" key="4">
    <source>
        <dbReference type="Proteomes" id="UP000005627"/>
    </source>
</evidence>
<evidence type="ECO:0008006" key="5">
    <source>
        <dbReference type="Google" id="ProtNLM"/>
    </source>
</evidence>
<dbReference type="GO" id="GO:0008608">
    <property type="term" value="P:attachment of spindle microtubules to kinetochore"/>
    <property type="evidence" value="ECO:0007669"/>
    <property type="project" value="EnsemblFungi"/>
</dbReference>
<dbReference type="InParanoid" id="G8ZVP6"/>
<dbReference type="Proteomes" id="UP000005627">
    <property type="component" value="Chromosome 5"/>
</dbReference>
<dbReference type="HOGENOM" id="CLU_058662_0_0_1"/>
<keyword evidence="4" id="KW-1185">Reference proteome</keyword>
<dbReference type="eggNOG" id="ENOG502S031">
    <property type="taxonomic scope" value="Eukaryota"/>
</dbReference>
<dbReference type="KEGG" id="tdl:TDEL_0E04470"/>
<evidence type="ECO:0000313" key="3">
    <source>
        <dbReference type="EMBL" id="CCE92690.1"/>
    </source>
</evidence>
<evidence type="ECO:0000256" key="2">
    <source>
        <dbReference type="SAM" id="MobiDB-lite"/>
    </source>
</evidence>
<protein>
    <recommendedName>
        <fullName evidence="5">CENP-Q homolog</fullName>
    </recommendedName>
</protein>
<dbReference type="RefSeq" id="XP_003681901.1">
    <property type="nucleotide sequence ID" value="XM_003681853.1"/>
</dbReference>
<dbReference type="STRING" id="1076872.G8ZVP6"/>
<accession>G8ZVP6</accession>